<evidence type="ECO:0000256" key="4">
    <source>
        <dbReference type="ARBA" id="ARBA00021907"/>
    </source>
</evidence>
<dbReference type="InterPro" id="IPR003838">
    <property type="entry name" value="ABC3_permease_C"/>
</dbReference>
<feature type="transmembrane region" description="Helical" evidence="14">
    <location>
        <begin position="277"/>
        <end position="298"/>
    </location>
</feature>
<evidence type="ECO:0000256" key="1">
    <source>
        <dbReference type="ARBA" id="ARBA00004429"/>
    </source>
</evidence>
<evidence type="ECO:0000256" key="8">
    <source>
        <dbReference type="ARBA" id="ARBA00022692"/>
    </source>
</evidence>
<dbReference type="GO" id="GO:0051301">
    <property type="term" value="P:cell division"/>
    <property type="evidence" value="ECO:0007669"/>
    <property type="project" value="UniProtKB-KW"/>
</dbReference>
<dbReference type="Pfam" id="PF02687">
    <property type="entry name" value="FtsX"/>
    <property type="match status" value="1"/>
</dbReference>
<feature type="region of interest" description="Disordered" evidence="13">
    <location>
        <begin position="1"/>
        <end position="55"/>
    </location>
</feature>
<keyword evidence="18" id="KW-1185">Reference proteome</keyword>
<evidence type="ECO:0000256" key="3">
    <source>
        <dbReference type="ARBA" id="ARBA00011160"/>
    </source>
</evidence>
<feature type="domain" description="ABC3 transporter permease C-terminal" evidence="15">
    <location>
        <begin position="228"/>
        <end position="344"/>
    </location>
</feature>
<dbReference type="EMBL" id="JACJFM010000023">
    <property type="protein sequence ID" value="MBB1488123.1"/>
    <property type="molecule type" value="Genomic_DNA"/>
</dbReference>
<comment type="function">
    <text evidence="12">Part of the ABC transporter FtsEX involved in cellular division.</text>
</comment>
<evidence type="ECO:0000256" key="6">
    <source>
        <dbReference type="ARBA" id="ARBA00022519"/>
    </source>
</evidence>
<evidence type="ECO:0000256" key="12">
    <source>
        <dbReference type="PIRNR" id="PIRNR003097"/>
    </source>
</evidence>
<feature type="transmembrane region" description="Helical" evidence="14">
    <location>
        <begin position="224"/>
        <end position="244"/>
    </location>
</feature>
<evidence type="ECO:0000256" key="7">
    <source>
        <dbReference type="ARBA" id="ARBA00022618"/>
    </source>
</evidence>
<evidence type="ECO:0000256" key="13">
    <source>
        <dbReference type="SAM" id="MobiDB-lite"/>
    </source>
</evidence>
<dbReference type="PANTHER" id="PTHR47755">
    <property type="entry name" value="CELL DIVISION PROTEIN FTSX"/>
    <property type="match status" value="1"/>
</dbReference>
<proteinExistence type="inferred from homology"/>
<evidence type="ECO:0000256" key="14">
    <source>
        <dbReference type="SAM" id="Phobius"/>
    </source>
</evidence>
<evidence type="ECO:0000313" key="17">
    <source>
        <dbReference type="EMBL" id="MBB1488123.1"/>
    </source>
</evidence>
<dbReference type="InterPro" id="IPR040690">
    <property type="entry name" value="FtsX_ECD"/>
</dbReference>
<keyword evidence="5 12" id="KW-1003">Cell membrane</keyword>
<feature type="transmembrane region" description="Helical" evidence="14">
    <location>
        <begin position="75"/>
        <end position="95"/>
    </location>
</feature>
<evidence type="ECO:0000256" key="10">
    <source>
        <dbReference type="ARBA" id="ARBA00023136"/>
    </source>
</evidence>
<dbReference type="Pfam" id="PF18075">
    <property type="entry name" value="FtsX_ECD"/>
    <property type="match status" value="1"/>
</dbReference>
<reference evidence="17 18" key="1">
    <citation type="submission" date="2020-08" db="EMBL/GenBank/DDBJ databases">
        <title>Oceanospirillum sp. nov. isolated from marine sediment.</title>
        <authorList>
            <person name="Ji X."/>
        </authorList>
    </citation>
    <scope>NUCLEOTIDE SEQUENCE [LARGE SCALE GENOMIC DNA]</scope>
    <source>
        <strain evidence="17 18">D5</strain>
    </source>
</reference>
<dbReference type="Proteomes" id="UP000565262">
    <property type="component" value="Unassembled WGS sequence"/>
</dbReference>
<evidence type="ECO:0000259" key="16">
    <source>
        <dbReference type="Pfam" id="PF18075"/>
    </source>
</evidence>
<feature type="transmembrane region" description="Helical" evidence="14">
    <location>
        <begin position="318"/>
        <end position="342"/>
    </location>
</feature>
<feature type="domain" description="FtsX extracellular" evidence="16">
    <location>
        <begin position="110"/>
        <end position="203"/>
    </location>
</feature>
<dbReference type="RefSeq" id="WP_182809897.1">
    <property type="nucleotide sequence ID" value="NZ_JACJFM010000023.1"/>
</dbReference>
<name>A0A839IRL6_9GAMM</name>
<comment type="subcellular location">
    <subcellularLocation>
        <location evidence="1">Cell inner membrane</location>
        <topology evidence="1">Multi-pass membrane protein</topology>
    </subcellularLocation>
</comment>
<keyword evidence="8 14" id="KW-0812">Transmembrane</keyword>
<comment type="similarity">
    <text evidence="2 12">Belongs to the ABC-4 integral membrane protein family. FtsX subfamily.</text>
</comment>
<comment type="subunit">
    <text evidence="3">Forms a membrane-associated complex with FtsE.</text>
</comment>
<evidence type="ECO:0000259" key="15">
    <source>
        <dbReference type="Pfam" id="PF02687"/>
    </source>
</evidence>
<dbReference type="AlphaFoldDB" id="A0A839IRL6"/>
<keyword evidence="9 14" id="KW-1133">Transmembrane helix</keyword>
<evidence type="ECO:0000256" key="11">
    <source>
        <dbReference type="ARBA" id="ARBA00023306"/>
    </source>
</evidence>
<protein>
    <recommendedName>
        <fullName evidence="4 12">Cell division protein FtsX</fullName>
    </recommendedName>
</protein>
<dbReference type="InterPro" id="IPR004513">
    <property type="entry name" value="FtsX"/>
</dbReference>
<dbReference type="PANTHER" id="PTHR47755:SF1">
    <property type="entry name" value="CELL DIVISION PROTEIN FTSX"/>
    <property type="match status" value="1"/>
</dbReference>
<dbReference type="NCBIfam" id="TIGR00439">
    <property type="entry name" value="FtsX_Gneg"/>
    <property type="match status" value="1"/>
</dbReference>
<keyword evidence="6 12" id="KW-0997">Cell inner membrane</keyword>
<dbReference type="InterPro" id="IPR047590">
    <property type="entry name" value="FtsX_proteobact-type"/>
</dbReference>
<evidence type="ECO:0000256" key="9">
    <source>
        <dbReference type="ARBA" id="ARBA00022989"/>
    </source>
</evidence>
<organism evidence="17 18">
    <name type="scientific">Oceanospirillum sediminis</name>
    <dbReference type="NCBI Taxonomy" id="2760088"/>
    <lineage>
        <taxon>Bacteria</taxon>
        <taxon>Pseudomonadati</taxon>
        <taxon>Pseudomonadota</taxon>
        <taxon>Gammaproteobacteria</taxon>
        <taxon>Oceanospirillales</taxon>
        <taxon>Oceanospirillaceae</taxon>
        <taxon>Oceanospirillum</taxon>
    </lineage>
</organism>
<dbReference type="PIRSF" id="PIRSF003097">
    <property type="entry name" value="FtsX"/>
    <property type="match status" value="1"/>
</dbReference>
<dbReference type="GO" id="GO:0032153">
    <property type="term" value="C:cell division site"/>
    <property type="evidence" value="ECO:0007669"/>
    <property type="project" value="TreeGrafter"/>
</dbReference>
<keyword evidence="10 12" id="KW-0472">Membrane</keyword>
<keyword evidence="7 12" id="KW-0132">Cell division</keyword>
<sequence>MSETDKSQNRGATPRVAPVPATPKRRQRVGDPAPPKGASQSEITDSSRRRSTWRHHNQMAKDSLWRILRSPFSSLMTWAVLAIALALPAGLYLFLGNAQVVTSNWDGASQISLFLRSDISEEQAQRLQSSIQLRGDVATVNFVSKAQAMTEFRELSGFGEALDYLEDNPLPNVLVVRPDASAGDVQKQAGLLEALKKMPEVEEAQLDLNWVKRLYYIMELSQRAVLALALLLGLAVLLVVGNTIRLAIESRRDEIVVIKLIGADNAFVRRPFLYTGIWYGLGGGLMAWWIISISMIWLEGPVRNLASVYASSFELIGLGIGDSLLLIGSATVLGWLGAWLAVARHLGEIEPR</sequence>
<accession>A0A839IRL6</accession>
<dbReference type="Gene3D" id="3.30.70.3040">
    <property type="match status" value="1"/>
</dbReference>
<comment type="caution">
    <text evidence="17">The sequence shown here is derived from an EMBL/GenBank/DDBJ whole genome shotgun (WGS) entry which is preliminary data.</text>
</comment>
<dbReference type="GO" id="GO:0005886">
    <property type="term" value="C:plasma membrane"/>
    <property type="evidence" value="ECO:0007669"/>
    <property type="project" value="UniProtKB-SubCell"/>
</dbReference>
<gene>
    <name evidence="17" type="primary">ftsX</name>
    <name evidence="17" type="ORF">H4O21_16090</name>
</gene>
<evidence type="ECO:0000256" key="2">
    <source>
        <dbReference type="ARBA" id="ARBA00007379"/>
    </source>
</evidence>
<evidence type="ECO:0000313" key="18">
    <source>
        <dbReference type="Proteomes" id="UP000565262"/>
    </source>
</evidence>
<keyword evidence="11 12" id="KW-0131">Cell cycle</keyword>
<evidence type="ECO:0000256" key="5">
    <source>
        <dbReference type="ARBA" id="ARBA00022475"/>
    </source>
</evidence>